<gene>
    <name evidence="3" type="ORF">GRS66_003197</name>
</gene>
<reference evidence="3 4" key="1">
    <citation type="journal article" date="2019" name="BMC Genomics">
        <title>Chromosome level assembly and comparative genome analysis confirm lager-brewing yeasts originated from a single hybridization.</title>
        <authorList>
            <person name="Salazar A.N."/>
            <person name="Gorter de Vries A.R."/>
            <person name="van den Broek M."/>
            <person name="Brouwers N."/>
            <person name="de la Torre Cortes P."/>
            <person name="Kuijpers N.G.A."/>
            <person name="Daran J.G."/>
            <person name="Abeel T."/>
        </authorList>
    </citation>
    <scope>NUCLEOTIDE SEQUENCE [LARGE SCALE GENOMIC DNA]</scope>
    <source>
        <strain evidence="3 4">CBS 1483</strain>
    </source>
</reference>
<evidence type="ECO:0000313" key="3">
    <source>
        <dbReference type="EMBL" id="QID80846.1"/>
    </source>
</evidence>
<dbReference type="GO" id="GO:0072344">
    <property type="term" value="P:rescue of stalled ribosome"/>
    <property type="evidence" value="ECO:0007669"/>
    <property type="project" value="InterPro"/>
</dbReference>
<feature type="region of interest" description="Disordered" evidence="1">
    <location>
        <begin position="75"/>
        <end position="153"/>
    </location>
</feature>
<protein>
    <recommendedName>
        <fullName evidence="2">TRIP4/RQT4 C2HC5-type zinc finger domain-containing protein</fullName>
    </recommendedName>
</protein>
<proteinExistence type="predicted"/>
<dbReference type="GO" id="GO:0005634">
    <property type="term" value="C:nucleus"/>
    <property type="evidence" value="ECO:0007669"/>
    <property type="project" value="InterPro"/>
</dbReference>
<evidence type="ECO:0000256" key="1">
    <source>
        <dbReference type="SAM" id="MobiDB-lite"/>
    </source>
</evidence>
<dbReference type="OrthoDB" id="338816at2759"/>
<dbReference type="EMBL" id="CP048992">
    <property type="protein sequence ID" value="QID80846.1"/>
    <property type="molecule type" value="Genomic_DNA"/>
</dbReference>
<sequence length="539" mass="61935">MTRKQAIDYAIKQVPQILPLEESDVKALCEQVLSTSSDDPEQIASKFLEFLGHEDLSFEFVMKFNELLNQNDKKEEKKTKNVHLEHTAPTSWKNESKQPTNNYINKKGDEKPKKLKDEKKSSTTRPTVQPSNQSTQSNPIKEKKEHKSKGKLQSLQEIDEAIKMLELRDSGSSKNCNCQGTRHPVFDIAPNCLHCGKVVCVIEGLNKGKCGHCHEQLISDNERTQMVEILNQEKNELNGSSSSLSNASNGANVPKKKTKTYKITSGMGKNLFAEQDKLFDFIERKRERERKRNEVLKLQEEKEESEAKERQASEHDHKAEENPELLAAQERLDRLLYFQDTSAERTKIIDNASDFDMNQEVGLWGSARERALALKKQQRNLRKWEKVEKERNGRREKYVVSMNIGSNGKVTMTEVPKDTENVIAGSDDDISDISDEEDISDLKHIHALKSEINTTKSLENLHLQSKAWDYERDKKQFDRPTYVKKNSDTVQQNRKTEEKAHDMQAYDLKSSTSGPKCRRISRTEYSCCTLMNGKSLYYI</sequence>
<dbReference type="Pfam" id="PF06221">
    <property type="entry name" value="zf-C2HC5"/>
    <property type="match status" value="1"/>
</dbReference>
<name>A0A6C1DUV9_SACPS</name>
<keyword evidence="4" id="KW-1185">Reference proteome</keyword>
<accession>A0A6C1DUV9</accession>
<dbReference type="InterPro" id="IPR009349">
    <property type="entry name" value="TRIP4/RQT4_C2HC5_Znf"/>
</dbReference>
<feature type="compositionally biased region" description="Basic and acidic residues" evidence="1">
    <location>
        <begin position="290"/>
        <end position="321"/>
    </location>
</feature>
<feature type="compositionally biased region" description="Polar residues" evidence="1">
    <location>
        <begin position="123"/>
        <end position="139"/>
    </location>
</feature>
<evidence type="ECO:0000259" key="2">
    <source>
        <dbReference type="Pfam" id="PF06221"/>
    </source>
</evidence>
<dbReference type="PANTHER" id="PTHR12963">
    <property type="entry name" value="THYROID RECEPTOR INTERACTING PROTEIN RELATED"/>
    <property type="match status" value="1"/>
</dbReference>
<dbReference type="InterPro" id="IPR039128">
    <property type="entry name" value="TRIP4-like"/>
</dbReference>
<feature type="region of interest" description="Disordered" evidence="1">
    <location>
        <begin position="290"/>
        <end position="323"/>
    </location>
</feature>
<organism evidence="3 4">
    <name type="scientific">Saccharomyces pastorianus</name>
    <name type="common">Lager yeast</name>
    <name type="synonym">Saccharomyces cerevisiae x Saccharomyces eubayanus</name>
    <dbReference type="NCBI Taxonomy" id="27292"/>
    <lineage>
        <taxon>Eukaryota</taxon>
        <taxon>Fungi</taxon>
        <taxon>Dikarya</taxon>
        <taxon>Ascomycota</taxon>
        <taxon>Saccharomycotina</taxon>
        <taxon>Saccharomycetes</taxon>
        <taxon>Saccharomycetales</taxon>
        <taxon>Saccharomycetaceae</taxon>
        <taxon>Saccharomyces</taxon>
    </lineage>
</organism>
<dbReference type="GO" id="GO:0045893">
    <property type="term" value="P:positive regulation of DNA-templated transcription"/>
    <property type="evidence" value="ECO:0007669"/>
    <property type="project" value="TreeGrafter"/>
</dbReference>
<evidence type="ECO:0000313" key="4">
    <source>
        <dbReference type="Proteomes" id="UP000501346"/>
    </source>
</evidence>
<dbReference type="PANTHER" id="PTHR12963:SF4">
    <property type="entry name" value="ACTIVATING SIGNAL COINTEGRATOR 1"/>
    <property type="match status" value="1"/>
</dbReference>
<feature type="compositionally biased region" description="Basic and acidic residues" evidence="1">
    <location>
        <begin position="494"/>
        <end position="504"/>
    </location>
</feature>
<feature type="compositionally biased region" description="Basic and acidic residues" evidence="1">
    <location>
        <begin position="75"/>
        <end position="86"/>
    </location>
</feature>
<dbReference type="GO" id="GO:0180022">
    <property type="term" value="C:RQC-trigger complex"/>
    <property type="evidence" value="ECO:0007669"/>
    <property type="project" value="InterPro"/>
</dbReference>
<feature type="compositionally biased region" description="Basic and acidic residues" evidence="1">
    <location>
        <begin position="106"/>
        <end position="121"/>
    </location>
</feature>
<feature type="domain" description="TRIP4/RQT4 C2HC5-type zinc finger" evidence="2">
    <location>
        <begin position="174"/>
        <end position="227"/>
    </location>
</feature>
<dbReference type="Proteomes" id="UP000501346">
    <property type="component" value="Chromosome ScXI"/>
</dbReference>
<feature type="compositionally biased region" description="Polar residues" evidence="1">
    <location>
        <begin position="88"/>
        <end position="104"/>
    </location>
</feature>
<dbReference type="GO" id="GO:0008270">
    <property type="term" value="F:zinc ion binding"/>
    <property type="evidence" value="ECO:0007669"/>
    <property type="project" value="InterPro"/>
</dbReference>
<dbReference type="AlphaFoldDB" id="A0A6C1DUV9"/>
<feature type="region of interest" description="Disordered" evidence="1">
    <location>
        <begin position="486"/>
        <end position="517"/>
    </location>
</feature>